<dbReference type="RefSeq" id="WP_118127000.1">
    <property type="nucleotide sequence ID" value="NZ_CAEUHP010000001.1"/>
</dbReference>
<dbReference type="InterPro" id="IPR051278">
    <property type="entry name" value="HdrB/HdrD_reductase"/>
</dbReference>
<organism evidence="3 4">
    <name type="scientific">Fusobacterium mortiferum</name>
    <dbReference type="NCBI Taxonomy" id="850"/>
    <lineage>
        <taxon>Bacteria</taxon>
        <taxon>Fusobacteriati</taxon>
        <taxon>Fusobacteriota</taxon>
        <taxon>Fusobacteriia</taxon>
        <taxon>Fusobacteriales</taxon>
        <taxon>Fusobacteriaceae</taxon>
        <taxon>Fusobacterium</taxon>
    </lineage>
</organism>
<comment type="caution">
    <text evidence="3">The sequence shown here is derived from an EMBL/GenBank/DDBJ whole genome shotgun (WGS) entry which is preliminary data.</text>
</comment>
<evidence type="ECO:0000256" key="1">
    <source>
        <dbReference type="ARBA" id="ARBA00023002"/>
    </source>
</evidence>
<evidence type="ECO:0000313" key="3">
    <source>
        <dbReference type="EMBL" id="RHF70992.1"/>
    </source>
</evidence>
<dbReference type="GO" id="GO:0016491">
    <property type="term" value="F:oxidoreductase activity"/>
    <property type="evidence" value="ECO:0007669"/>
    <property type="project" value="UniProtKB-KW"/>
</dbReference>
<accession>A0A414PR50</accession>
<dbReference type="EMBL" id="QRHL01000019">
    <property type="protein sequence ID" value="RHF70992.1"/>
    <property type="molecule type" value="Genomic_DNA"/>
</dbReference>
<dbReference type="PANTHER" id="PTHR42947:SF1">
    <property type="entry name" value="COB--COM HETERODISULFIDE REDUCTASE SUBUNIT B 1"/>
    <property type="match status" value="1"/>
</dbReference>
<dbReference type="PANTHER" id="PTHR42947">
    <property type="entry name" value="COB--COM HETERODISULFIDE REDUCTASE SUBUNIT B 1"/>
    <property type="match status" value="1"/>
</dbReference>
<reference evidence="3 4" key="1">
    <citation type="submission" date="2018-08" db="EMBL/GenBank/DDBJ databases">
        <title>A genome reference for cultivated species of the human gut microbiota.</title>
        <authorList>
            <person name="Zou Y."/>
            <person name="Xue W."/>
            <person name="Luo G."/>
        </authorList>
    </citation>
    <scope>NUCLEOTIDE SEQUENCE [LARGE SCALE GENOMIC DNA]</scope>
    <source>
        <strain evidence="3 4">AM25-1</strain>
    </source>
</reference>
<protein>
    <submittedName>
        <fullName evidence="3">Disulfide reductase</fullName>
    </submittedName>
</protein>
<dbReference type="Pfam" id="PF02754">
    <property type="entry name" value="CCG"/>
    <property type="match status" value="2"/>
</dbReference>
<name>A0A414PR50_FUSMR</name>
<dbReference type="Gene3D" id="1.20.1050.140">
    <property type="match status" value="1"/>
</dbReference>
<dbReference type="InterPro" id="IPR004017">
    <property type="entry name" value="Cys_rich_dom"/>
</dbReference>
<dbReference type="Proteomes" id="UP000284676">
    <property type="component" value="Unassembled WGS sequence"/>
</dbReference>
<evidence type="ECO:0000313" key="4">
    <source>
        <dbReference type="Proteomes" id="UP000284676"/>
    </source>
</evidence>
<gene>
    <name evidence="3" type="ORF">DW663_09455</name>
</gene>
<feature type="domain" description="Cysteine-rich" evidence="2">
    <location>
        <begin position="4"/>
        <end position="85"/>
    </location>
</feature>
<sequence>MKFSYYPGCTLKTKAQELEKYGLESAKILGVELAEQKEWQCCGAVYPLGSNEIATRLSAVRSLASAHSEGNKLVTICTACHHVLKRTNEDLKIDENFRNKANNYLQLETAYNGEGEVIHYLEMLKKYVGFNKIKEKVTNPLNRKIGAYYGCMLLKPKKQMQVDDPENPSIIEEFIEALGGIPVIYPYRNECCGAYLAVNNKELTEKMSEKIIKSALENEAIEIVTACPLCKYNLELKNEISVKYFTEILAEALGVKKINK</sequence>
<keyword evidence="1" id="KW-0560">Oxidoreductase</keyword>
<feature type="domain" description="Cysteine-rich" evidence="2">
    <location>
        <begin position="147"/>
        <end position="234"/>
    </location>
</feature>
<evidence type="ECO:0000259" key="2">
    <source>
        <dbReference type="Pfam" id="PF02754"/>
    </source>
</evidence>
<proteinExistence type="predicted"/>
<dbReference type="AlphaFoldDB" id="A0A414PR50"/>